<sequence>MAPHYQATTLIASPSYPNAITWSSENLVAVASGHIVTILNPADIDGPRGIVVLRPSNPFPIGVVNKEDLFEPCLVPTGLARDTEPSARSVSWSQQGFAPNSGCLLAVCSGDGRVNLYRPPICEFGDNWVKVSMFG</sequence>
<protein>
    <submittedName>
        <fullName evidence="1">Uncharacterized protein</fullName>
    </submittedName>
</protein>
<dbReference type="Proteomes" id="UP001732700">
    <property type="component" value="Unassembled WGS sequence"/>
</dbReference>
<organism evidence="1 2">
    <name type="scientific">Avena sativa</name>
    <name type="common">Oat</name>
    <dbReference type="NCBI Taxonomy" id="4498"/>
    <lineage>
        <taxon>Eukaryota</taxon>
        <taxon>Viridiplantae</taxon>
        <taxon>Streptophyta</taxon>
        <taxon>Embryophyta</taxon>
        <taxon>Tracheophyta</taxon>
        <taxon>Spermatophyta</taxon>
        <taxon>Magnoliopsida</taxon>
        <taxon>Liliopsida</taxon>
        <taxon>Poales</taxon>
        <taxon>Poaceae</taxon>
        <taxon>BOP clade</taxon>
        <taxon>Pooideae</taxon>
        <taxon>Poodae</taxon>
        <taxon>Poeae</taxon>
        <taxon>Poeae Chloroplast Group 1 (Aveneae type)</taxon>
        <taxon>Aveninae</taxon>
        <taxon>Avena</taxon>
    </lineage>
</organism>
<accession>A0ACD6ASV6</accession>
<keyword evidence="2" id="KW-1185">Reference proteome</keyword>
<name>A0ACD6ASV6_AVESA</name>
<evidence type="ECO:0000313" key="1">
    <source>
        <dbReference type="EnsemblPlants" id="AVESA.00010b.r2.UnG1425880.1.CDS"/>
    </source>
</evidence>
<dbReference type="EnsemblPlants" id="AVESA.00010b.r2.UnG1425880.1">
    <property type="protein sequence ID" value="AVESA.00010b.r2.UnG1425880.1.CDS"/>
    <property type="gene ID" value="AVESA.00010b.r2.UnG1425880"/>
</dbReference>
<proteinExistence type="predicted"/>
<reference evidence="1" key="1">
    <citation type="submission" date="2025-09" db="UniProtKB">
        <authorList>
            <consortium name="EnsemblPlants"/>
        </authorList>
    </citation>
    <scope>IDENTIFICATION</scope>
</reference>
<evidence type="ECO:0000313" key="2">
    <source>
        <dbReference type="Proteomes" id="UP001732700"/>
    </source>
</evidence>